<comment type="caution">
    <text evidence="3">The sequence shown here is derived from an EMBL/GenBank/DDBJ whole genome shotgun (WGS) entry which is preliminary data.</text>
</comment>
<evidence type="ECO:0000313" key="3">
    <source>
        <dbReference type="EMBL" id="MCZ0862501.1"/>
    </source>
</evidence>
<keyword evidence="1" id="KW-0732">Signal</keyword>
<dbReference type="SUPFAM" id="SSF53850">
    <property type="entry name" value="Periplasmic binding protein-like II"/>
    <property type="match status" value="2"/>
</dbReference>
<dbReference type="Gene3D" id="3.40.190.10">
    <property type="entry name" value="Periplasmic binding protein-like II"/>
    <property type="match status" value="4"/>
</dbReference>
<feature type="domain" description="Solute-binding protein family 3/N-terminal" evidence="2">
    <location>
        <begin position="247"/>
        <end position="472"/>
    </location>
</feature>
<dbReference type="Pfam" id="PF00497">
    <property type="entry name" value="SBP_bac_3"/>
    <property type="match status" value="2"/>
</dbReference>
<dbReference type="CDD" id="cd13530">
    <property type="entry name" value="PBP2_peptides_like"/>
    <property type="match status" value="1"/>
</dbReference>
<gene>
    <name evidence="3" type="ORF">O0S09_04425</name>
</gene>
<proteinExistence type="predicted"/>
<organism evidence="3 4">
    <name type="scientific">Methanocorpusculum vombati</name>
    <dbReference type="NCBI Taxonomy" id="3002864"/>
    <lineage>
        <taxon>Archaea</taxon>
        <taxon>Methanobacteriati</taxon>
        <taxon>Methanobacteriota</taxon>
        <taxon>Stenosarchaea group</taxon>
        <taxon>Methanomicrobia</taxon>
        <taxon>Methanomicrobiales</taxon>
        <taxon>Methanocorpusculaceae</taxon>
        <taxon>Methanocorpusculum</taxon>
    </lineage>
</organism>
<dbReference type="SMART" id="SM00062">
    <property type="entry name" value="PBPb"/>
    <property type="match status" value="2"/>
</dbReference>
<dbReference type="EMBL" id="JAPTGC010000005">
    <property type="protein sequence ID" value="MCZ0862501.1"/>
    <property type="molecule type" value="Genomic_DNA"/>
</dbReference>
<reference evidence="3" key="1">
    <citation type="submission" date="2022-12" db="EMBL/GenBank/DDBJ databases">
        <title>Isolation and characterisation of novel Methanocorpusculum spp. from native Australian herbivores indicates the genus is ancestrally host-associated.</title>
        <authorList>
            <person name="Volmer J.G."/>
            <person name="Soo R.M."/>
            <person name="Evans P.N."/>
            <person name="Hoedt E.C."/>
            <person name="Astorga Alsina A.L."/>
            <person name="Woodcroft B.J."/>
            <person name="Tyson G.W."/>
            <person name="Hugenholtz P."/>
            <person name="Morrison M."/>
        </authorList>
    </citation>
    <scope>NUCLEOTIDE SEQUENCE</scope>
    <source>
        <strain evidence="3">CW153</strain>
    </source>
</reference>
<accession>A0ABT4ILS5</accession>
<keyword evidence="4" id="KW-1185">Reference proteome</keyword>
<name>A0ABT4ILS5_9EURY</name>
<evidence type="ECO:0000259" key="2">
    <source>
        <dbReference type="SMART" id="SM00062"/>
    </source>
</evidence>
<dbReference type="Proteomes" id="UP001141336">
    <property type="component" value="Unassembled WGS sequence"/>
</dbReference>
<dbReference type="InterPro" id="IPR001638">
    <property type="entry name" value="Solute-binding_3/MltF_N"/>
</dbReference>
<protein>
    <submittedName>
        <fullName evidence="3">Transporter substrate-binding domain-containing protein</fullName>
    </submittedName>
</protein>
<dbReference type="PANTHER" id="PTHR35936:SF19">
    <property type="entry name" value="AMINO-ACID-BINDING PROTEIN YXEM-RELATED"/>
    <property type="match status" value="1"/>
</dbReference>
<evidence type="ECO:0000256" key="1">
    <source>
        <dbReference type="ARBA" id="ARBA00022729"/>
    </source>
</evidence>
<sequence length="472" mass="52077">MIMFTAGCVDSTSKQAYVIGVDTAMSPWEYIDKDGNPQGINMDLIEMIAADQGFSYTYYVPENAGWEMALVNGKIDTIGAVVITPEREDKYVFVEMPFEPTSYLVIARADSGLTLDDVLAGNASIAVFDNSVYVEWLKTHFGDAYNTMVADGKIIIKVTADELAFSVLSREADAAIAGTMTLGSQLNTYQPLKFLGFVGEPKSIGFIMRKNETDLYQKLTAGFENIQQTPEFADLVKKYNLQYRKDIYTVGIDESNEPWTYVGADGNYTGFDIEMVTWIAEQEGLDITFKPTSWKRNLNEIVTGNLDMWASSMGITDDRLRYVAFSNPYYISGIGVAVRPDSPLTKDDFEKADAKISVVYESTYSSWLEKHLGTDVYNRKIKDGSIALVADHSGMVAKLTSGEVDFIVVGDAQMKAAASKAIMKPVFIDEGVEEFGIAMSNGNFVLQSLINDGISKFISSGKSAELQKKYGV</sequence>
<feature type="domain" description="Solute-binding protein family 3/N-terminal" evidence="2">
    <location>
        <begin position="16"/>
        <end position="243"/>
    </location>
</feature>
<dbReference type="PANTHER" id="PTHR35936">
    <property type="entry name" value="MEMBRANE-BOUND LYTIC MUREIN TRANSGLYCOSYLASE F"/>
    <property type="match status" value="1"/>
</dbReference>
<evidence type="ECO:0000313" key="4">
    <source>
        <dbReference type="Proteomes" id="UP001141336"/>
    </source>
</evidence>